<reference evidence="2" key="1">
    <citation type="journal article" date="2020" name="Stud. Mycol.">
        <title>101 Dothideomycetes genomes: a test case for predicting lifestyles and emergence of pathogens.</title>
        <authorList>
            <person name="Haridas S."/>
            <person name="Albert R."/>
            <person name="Binder M."/>
            <person name="Bloem J."/>
            <person name="Labutti K."/>
            <person name="Salamov A."/>
            <person name="Andreopoulos B."/>
            <person name="Baker S."/>
            <person name="Barry K."/>
            <person name="Bills G."/>
            <person name="Bluhm B."/>
            <person name="Cannon C."/>
            <person name="Castanera R."/>
            <person name="Culley D."/>
            <person name="Daum C."/>
            <person name="Ezra D."/>
            <person name="Gonzalez J."/>
            <person name="Henrissat B."/>
            <person name="Kuo A."/>
            <person name="Liang C."/>
            <person name="Lipzen A."/>
            <person name="Lutzoni F."/>
            <person name="Magnuson J."/>
            <person name="Mondo S."/>
            <person name="Nolan M."/>
            <person name="Ohm R."/>
            <person name="Pangilinan J."/>
            <person name="Park H.-J."/>
            <person name="Ramirez L."/>
            <person name="Alfaro M."/>
            <person name="Sun H."/>
            <person name="Tritt A."/>
            <person name="Yoshinaga Y."/>
            <person name="Zwiers L.-H."/>
            <person name="Turgeon B."/>
            <person name="Goodwin S."/>
            <person name="Spatafora J."/>
            <person name="Crous P."/>
            <person name="Grigoriev I."/>
        </authorList>
    </citation>
    <scope>NUCLEOTIDE SEQUENCE</scope>
    <source>
        <strain evidence="2">CBS 116005</strain>
    </source>
</reference>
<feature type="region of interest" description="Disordered" evidence="1">
    <location>
        <begin position="254"/>
        <end position="287"/>
    </location>
</feature>
<evidence type="ECO:0000256" key="1">
    <source>
        <dbReference type="SAM" id="MobiDB-lite"/>
    </source>
</evidence>
<protein>
    <submittedName>
        <fullName evidence="2">Uncharacterized protein</fullName>
    </submittedName>
</protein>
<dbReference type="AlphaFoldDB" id="A0A6G1L5B7"/>
<accession>A0A6G1L5B7</accession>
<sequence>MSKEEMEQVAKGNMEVRERLNRTIHGRWPIHAAMHIDTSKPDFLKKLGEITGEDIAVIEMRDRGWTWDAVAEGYAKLTQQSRDHKTLRARYDLVTAALHDHPEIKPDLLKRLVGNKDESAKEEVNRAVHGVWPIPKPAVGSALPSRNGGKTKTAFLSLGGPSSKASHASRPEVGQKLTRDITEADCKILRWREQGMSFEEIAKTLDGKSKSLRTRYNNVKATLDNIIGVDKELISAVAAGDDEARQSLNFLVHGRQDDGNHENGPSSDRPESSPLAPRNDGRPSVGQKTVNPAILQMWMENWHQAVLEAEEPAAPERQDSPPQPDDCCHFVYIVQRRELKTGQLNEDGEDLTIDDIPWTMCGNFYENLSEANVAAAKQAFRANDPELMEAFASRRHAKQEEDLDDDGLASVAREVPAGRVEVRVHRSPRTFQEAIKPASKDGWLERRCWRIRERRTTVTTTAPAEDDEDGLFSENTKESVTIEREADDVSYTLPEIANRAAVEYWIELTWKSRSSNLAARHAEKEEVRRGLLEALEASGEDVHYAIEWEDGGALEIEVVEGRLKGPRNTWV</sequence>
<proteinExistence type="predicted"/>
<dbReference type="EMBL" id="ML995847">
    <property type="protein sequence ID" value="KAF2768121.1"/>
    <property type="molecule type" value="Genomic_DNA"/>
</dbReference>
<gene>
    <name evidence="2" type="ORF">EJ03DRAFT_328496</name>
</gene>
<organism evidence="2 3">
    <name type="scientific">Teratosphaeria nubilosa</name>
    <dbReference type="NCBI Taxonomy" id="161662"/>
    <lineage>
        <taxon>Eukaryota</taxon>
        <taxon>Fungi</taxon>
        <taxon>Dikarya</taxon>
        <taxon>Ascomycota</taxon>
        <taxon>Pezizomycotina</taxon>
        <taxon>Dothideomycetes</taxon>
        <taxon>Dothideomycetidae</taxon>
        <taxon>Mycosphaerellales</taxon>
        <taxon>Teratosphaeriaceae</taxon>
        <taxon>Teratosphaeria</taxon>
    </lineage>
</organism>
<name>A0A6G1L5B7_9PEZI</name>
<keyword evidence="3" id="KW-1185">Reference proteome</keyword>
<dbReference type="OrthoDB" id="3900617at2759"/>
<evidence type="ECO:0000313" key="2">
    <source>
        <dbReference type="EMBL" id="KAF2768121.1"/>
    </source>
</evidence>
<evidence type="ECO:0000313" key="3">
    <source>
        <dbReference type="Proteomes" id="UP000799436"/>
    </source>
</evidence>
<dbReference type="Proteomes" id="UP000799436">
    <property type="component" value="Unassembled WGS sequence"/>
</dbReference>